<accession>A0AAW6SNE4</accession>
<organism evidence="1 2">
    <name type="scientific">Heyndrickxia oleronia</name>
    <dbReference type="NCBI Taxonomy" id="38875"/>
    <lineage>
        <taxon>Bacteria</taxon>
        <taxon>Bacillati</taxon>
        <taxon>Bacillota</taxon>
        <taxon>Bacilli</taxon>
        <taxon>Bacillales</taxon>
        <taxon>Bacillaceae</taxon>
        <taxon>Heyndrickxia</taxon>
    </lineage>
</organism>
<evidence type="ECO:0000313" key="1">
    <source>
        <dbReference type="EMBL" id="MDH5159718.1"/>
    </source>
</evidence>
<reference evidence="1" key="1">
    <citation type="submission" date="2023-03" db="EMBL/GenBank/DDBJ databases">
        <title>Bacterial isolates from washroom surfaces on a university campus.</title>
        <authorList>
            <person name="Holman D.B."/>
            <person name="Gzyl K.E."/>
            <person name="Taheri A.E."/>
        </authorList>
    </citation>
    <scope>NUCLEOTIDE SEQUENCE</scope>
    <source>
        <strain evidence="1">RD03</strain>
    </source>
</reference>
<dbReference type="Proteomes" id="UP001159179">
    <property type="component" value="Unassembled WGS sequence"/>
</dbReference>
<evidence type="ECO:0000313" key="2">
    <source>
        <dbReference type="Proteomes" id="UP001159179"/>
    </source>
</evidence>
<sequence length="130" mass="14493">MGSRIPVTTNSIANRNKRTTQNIAENTNTLKSKNESQSIEDTRININNDNKNTIGQSGNSDVDVHVDVHVDTTAIGFAILCSLLATKQMSNAEFEEAVNRLQQITQNKFVFNDNNSLSTVKLFEDNHRVN</sequence>
<dbReference type="RefSeq" id="WP_280615568.1">
    <property type="nucleotide sequence ID" value="NZ_JAROYP010000001.1"/>
</dbReference>
<protein>
    <submittedName>
        <fullName evidence="1">Uncharacterized protein</fullName>
    </submittedName>
</protein>
<comment type="caution">
    <text evidence="1">The sequence shown here is derived from an EMBL/GenBank/DDBJ whole genome shotgun (WGS) entry which is preliminary data.</text>
</comment>
<dbReference type="EMBL" id="JAROYP010000001">
    <property type="protein sequence ID" value="MDH5159718.1"/>
    <property type="molecule type" value="Genomic_DNA"/>
</dbReference>
<name>A0AAW6SNE4_9BACI</name>
<dbReference type="AlphaFoldDB" id="A0AAW6SNE4"/>
<proteinExistence type="predicted"/>
<gene>
    <name evidence="1" type="ORF">P5X88_02150</name>
</gene>